<dbReference type="Gene3D" id="3.50.50.60">
    <property type="entry name" value="FAD/NAD(P)-binding domain"/>
    <property type="match status" value="1"/>
</dbReference>
<keyword evidence="9" id="KW-0411">Iron-sulfur</keyword>
<dbReference type="Gene3D" id="3.30.70.20">
    <property type="match status" value="1"/>
</dbReference>
<dbReference type="InterPro" id="IPR036188">
    <property type="entry name" value="FAD/NAD-bd_sf"/>
</dbReference>
<dbReference type="InterPro" id="IPR017896">
    <property type="entry name" value="4Fe4S_Fe-S-bd"/>
</dbReference>
<keyword evidence="3" id="KW-0285">Flavoprotein</keyword>
<organism evidence="12 13">
    <name type="scientific">Phytohabitans suffuscus</name>
    <dbReference type="NCBI Taxonomy" id="624315"/>
    <lineage>
        <taxon>Bacteria</taxon>
        <taxon>Bacillati</taxon>
        <taxon>Actinomycetota</taxon>
        <taxon>Actinomycetes</taxon>
        <taxon>Micromonosporales</taxon>
        <taxon>Micromonosporaceae</taxon>
    </lineage>
</organism>
<feature type="domain" description="4Fe-4S ferredoxin-type" evidence="11">
    <location>
        <begin position="1"/>
        <end position="29"/>
    </location>
</feature>
<sequence length="533" mass="57360">MTYVITQGCCNDGSCIPVCPVQCIRPRPGDPDFTNTEQLYIDPATCIDCGACLDECPVDAIHSEWDLPEELADYLPINADYFATNPLAGVGPPAFTRRVLPERRPALRVAIVGSGPAACYAAGALSEIAGVTVSVFERLPTPFGLVRAGVAPDHPSTKKVGERFAGVLGRANVRCFFNVEVGRDVTIEELLRYHHAVLWAGGAPDDRRLGIPGEELAGCHSAREFVGWYNGHPEHAGERFDLTGERAVVIGNGNVALDVARTLLRPAGAFETTEMADHAIDAFRASRVSEVVVTGRRGAEHAAYTLGELMALERLPDVSVVASPAEVPRHPAADQRYTVMRRAAERAAPDGSRAIRFRYGLEPVSIDGAGRVESVTFRLAGGGTETIEAGLVLRAIGYRGRPVPGLPFDEVMGTLPNDAGKVIDPATGLDVPGVYCCGWIKRGPRGIIGTNRHDAEETVDSLLHDFSAERLPDPPGDEAGLAALLARRLPDLVDKAAWTRIDVEEKRRGRAESRPRRKLVTIPELLAASRLEA</sequence>
<reference evidence="12 13" key="1">
    <citation type="submission" date="2020-03" db="EMBL/GenBank/DDBJ databases">
        <title>Whole genome shotgun sequence of Phytohabitans suffuscus NBRC 105367.</title>
        <authorList>
            <person name="Komaki H."/>
            <person name="Tamura T."/>
        </authorList>
    </citation>
    <scope>NUCLEOTIDE SEQUENCE [LARGE SCALE GENOMIC DNA]</scope>
    <source>
        <strain evidence="12 13">NBRC 105367</strain>
    </source>
</reference>
<gene>
    <name evidence="12" type="ORF">Psuf_071350</name>
</gene>
<evidence type="ECO:0000256" key="1">
    <source>
        <dbReference type="ARBA" id="ARBA00001974"/>
    </source>
</evidence>
<keyword evidence="4" id="KW-0479">Metal-binding</keyword>
<name>A0A6F8YUM7_9ACTN</name>
<proteinExistence type="predicted"/>
<evidence type="ECO:0000256" key="7">
    <source>
        <dbReference type="ARBA" id="ARBA00023002"/>
    </source>
</evidence>
<keyword evidence="7" id="KW-0560">Oxidoreductase</keyword>
<dbReference type="SUPFAM" id="SSF54862">
    <property type="entry name" value="4Fe-4S ferredoxins"/>
    <property type="match status" value="1"/>
</dbReference>
<dbReference type="Gene3D" id="3.40.50.720">
    <property type="entry name" value="NAD(P)-binding Rossmann-like Domain"/>
    <property type="match status" value="1"/>
</dbReference>
<dbReference type="KEGG" id="psuu:Psuf_071350"/>
<evidence type="ECO:0000256" key="2">
    <source>
        <dbReference type="ARBA" id="ARBA00013223"/>
    </source>
</evidence>
<dbReference type="Pfam" id="PF07992">
    <property type="entry name" value="Pyr_redox_2"/>
    <property type="match status" value="1"/>
</dbReference>
<feature type="domain" description="4Fe-4S ferredoxin-type" evidence="11">
    <location>
        <begin position="37"/>
        <end position="66"/>
    </location>
</feature>
<dbReference type="Proteomes" id="UP000503011">
    <property type="component" value="Chromosome"/>
</dbReference>
<dbReference type="RefSeq" id="WP_173161854.1">
    <property type="nucleotide sequence ID" value="NZ_AP022871.1"/>
</dbReference>
<dbReference type="InterPro" id="IPR023753">
    <property type="entry name" value="FAD/NAD-binding_dom"/>
</dbReference>
<accession>A0A6F8YUM7</accession>
<evidence type="ECO:0000256" key="4">
    <source>
        <dbReference type="ARBA" id="ARBA00022723"/>
    </source>
</evidence>
<evidence type="ECO:0000256" key="5">
    <source>
        <dbReference type="ARBA" id="ARBA00022827"/>
    </source>
</evidence>
<keyword evidence="5" id="KW-0274">FAD</keyword>
<dbReference type="GO" id="GO:0046872">
    <property type="term" value="F:metal ion binding"/>
    <property type="evidence" value="ECO:0007669"/>
    <property type="project" value="UniProtKB-KW"/>
</dbReference>
<protein>
    <recommendedName>
        <fullName evidence="2">ferredoxin--NADP(+) reductase</fullName>
        <ecNumber evidence="2">1.18.1.2</ecNumber>
    </recommendedName>
</protein>
<evidence type="ECO:0000256" key="8">
    <source>
        <dbReference type="ARBA" id="ARBA00023004"/>
    </source>
</evidence>
<dbReference type="GO" id="GO:0004324">
    <property type="term" value="F:ferredoxin-NADP+ reductase activity"/>
    <property type="evidence" value="ECO:0007669"/>
    <property type="project" value="UniProtKB-EC"/>
</dbReference>
<dbReference type="PANTHER" id="PTHR48467:SF1">
    <property type="entry name" value="GLUTAMATE SYNTHASE 1 [NADH], CHLOROPLASTIC-LIKE"/>
    <property type="match status" value="1"/>
</dbReference>
<evidence type="ECO:0000256" key="3">
    <source>
        <dbReference type="ARBA" id="ARBA00022630"/>
    </source>
</evidence>
<evidence type="ECO:0000256" key="9">
    <source>
        <dbReference type="ARBA" id="ARBA00023014"/>
    </source>
</evidence>
<dbReference type="PROSITE" id="PS51379">
    <property type="entry name" value="4FE4S_FER_2"/>
    <property type="match status" value="2"/>
</dbReference>
<dbReference type="InterPro" id="IPR055275">
    <property type="entry name" value="Ferredox_Rdtase"/>
</dbReference>
<dbReference type="EC" id="1.18.1.2" evidence="2"/>
<keyword evidence="6" id="KW-0521">NADP</keyword>
<keyword evidence="13" id="KW-1185">Reference proteome</keyword>
<keyword evidence="8" id="KW-0408">Iron</keyword>
<dbReference type="PANTHER" id="PTHR48467">
    <property type="entry name" value="GLUTAMATE SYNTHASE 1 [NADH], CHLOROPLASTIC-LIKE"/>
    <property type="match status" value="1"/>
</dbReference>
<dbReference type="PRINTS" id="PR00419">
    <property type="entry name" value="ADXRDTASE"/>
</dbReference>
<evidence type="ECO:0000256" key="6">
    <source>
        <dbReference type="ARBA" id="ARBA00022857"/>
    </source>
</evidence>
<dbReference type="GO" id="GO:0051536">
    <property type="term" value="F:iron-sulfur cluster binding"/>
    <property type="evidence" value="ECO:0007669"/>
    <property type="project" value="UniProtKB-KW"/>
</dbReference>
<reference evidence="12 13" key="2">
    <citation type="submission" date="2020-03" db="EMBL/GenBank/DDBJ databases">
        <authorList>
            <person name="Ichikawa N."/>
            <person name="Kimura A."/>
            <person name="Kitahashi Y."/>
            <person name="Uohara A."/>
        </authorList>
    </citation>
    <scope>NUCLEOTIDE SEQUENCE [LARGE SCALE GENOMIC DNA]</scope>
    <source>
        <strain evidence="12 13">NBRC 105367</strain>
    </source>
</reference>
<comment type="cofactor">
    <cofactor evidence="1">
        <name>FAD</name>
        <dbReference type="ChEBI" id="CHEBI:57692"/>
    </cofactor>
</comment>
<dbReference type="InterPro" id="IPR017900">
    <property type="entry name" value="4Fe4S_Fe_S_CS"/>
</dbReference>
<evidence type="ECO:0000313" key="12">
    <source>
        <dbReference type="EMBL" id="BCB89822.1"/>
    </source>
</evidence>
<dbReference type="AlphaFoldDB" id="A0A6F8YUM7"/>
<evidence type="ECO:0000313" key="13">
    <source>
        <dbReference type="Proteomes" id="UP000503011"/>
    </source>
</evidence>
<dbReference type="Pfam" id="PF12838">
    <property type="entry name" value="Fer4_7"/>
    <property type="match status" value="1"/>
</dbReference>
<dbReference type="EMBL" id="AP022871">
    <property type="protein sequence ID" value="BCB89822.1"/>
    <property type="molecule type" value="Genomic_DNA"/>
</dbReference>
<dbReference type="SUPFAM" id="SSF51971">
    <property type="entry name" value="Nucleotide-binding domain"/>
    <property type="match status" value="1"/>
</dbReference>
<evidence type="ECO:0000259" key="11">
    <source>
        <dbReference type="PROSITE" id="PS51379"/>
    </source>
</evidence>
<comment type="catalytic activity">
    <reaction evidence="10">
        <text>2 reduced [2Fe-2S]-[ferredoxin] + NADP(+) + H(+) = 2 oxidized [2Fe-2S]-[ferredoxin] + NADPH</text>
        <dbReference type="Rhea" id="RHEA:20125"/>
        <dbReference type="Rhea" id="RHEA-COMP:10000"/>
        <dbReference type="Rhea" id="RHEA-COMP:10001"/>
        <dbReference type="ChEBI" id="CHEBI:15378"/>
        <dbReference type="ChEBI" id="CHEBI:33737"/>
        <dbReference type="ChEBI" id="CHEBI:33738"/>
        <dbReference type="ChEBI" id="CHEBI:57783"/>
        <dbReference type="ChEBI" id="CHEBI:58349"/>
        <dbReference type="EC" id="1.18.1.2"/>
    </reaction>
</comment>
<dbReference type="PROSITE" id="PS00198">
    <property type="entry name" value="4FE4S_FER_1"/>
    <property type="match status" value="1"/>
</dbReference>
<evidence type="ECO:0000256" key="10">
    <source>
        <dbReference type="ARBA" id="ARBA00047776"/>
    </source>
</evidence>